<organism evidence="1 2">
    <name type="scientific">Dreissena polymorpha</name>
    <name type="common">Zebra mussel</name>
    <name type="synonym">Mytilus polymorpha</name>
    <dbReference type="NCBI Taxonomy" id="45954"/>
    <lineage>
        <taxon>Eukaryota</taxon>
        <taxon>Metazoa</taxon>
        <taxon>Spiralia</taxon>
        <taxon>Lophotrochozoa</taxon>
        <taxon>Mollusca</taxon>
        <taxon>Bivalvia</taxon>
        <taxon>Autobranchia</taxon>
        <taxon>Heteroconchia</taxon>
        <taxon>Euheterodonta</taxon>
        <taxon>Imparidentia</taxon>
        <taxon>Neoheterodontei</taxon>
        <taxon>Myida</taxon>
        <taxon>Dreissenoidea</taxon>
        <taxon>Dreissenidae</taxon>
        <taxon>Dreissena</taxon>
    </lineage>
</organism>
<dbReference type="Gene3D" id="2.130.10.10">
    <property type="entry name" value="YVTN repeat-like/Quinoprotein amine dehydrogenase"/>
    <property type="match status" value="1"/>
</dbReference>
<sequence length="139" mass="15328">MKCSDTTAKQFCKEPNIQFAKRIRFVNQTSLVLLGYNTISCVQLSKKGTDLLIVGELWHIDTTVAGVIDISDVVVGDGGCMYVSGSKSNNVKLLKTNGKWGIRSTIYFNMQPTSVSLNNSKQKIIVSCDDNTVRVFAEK</sequence>
<reference evidence="1" key="2">
    <citation type="submission" date="2020-11" db="EMBL/GenBank/DDBJ databases">
        <authorList>
            <person name="McCartney M.A."/>
            <person name="Auch B."/>
            <person name="Kono T."/>
            <person name="Mallez S."/>
            <person name="Becker A."/>
            <person name="Gohl D.M."/>
            <person name="Silverstein K.A.T."/>
            <person name="Koren S."/>
            <person name="Bechman K.B."/>
            <person name="Herman A."/>
            <person name="Abrahante J.E."/>
            <person name="Garbe J."/>
        </authorList>
    </citation>
    <scope>NUCLEOTIDE SEQUENCE</scope>
    <source>
        <strain evidence="1">Duluth1</strain>
        <tissue evidence="1">Whole animal</tissue>
    </source>
</reference>
<gene>
    <name evidence="1" type="ORF">DPMN_165820</name>
</gene>
<comment type="caution">
    <text evidence="1">The sequence shown here is derived from an EMBL/GenBank/DDBJ whole genome shotgun (WGS) entry which is preliminary data.</text>
</comment>
<keyword evidence="2" id="KW-1185">Reference proteome</keyword>
<dbReference type="SUPFAM" id="SSF50978">
    <property type="entry name" value="WD40 repeat-like"/>
    <property type="match status" value="1"/>
</dbReference>
<evidence type="ECO:0000313" key="1">
    <source>
        <dbReference type="EMBL" id="KAH3787693.1"/>
    </source>
</evidence>
<protein>
    <submittedName>
        <fullName evidence="1">Uncharacterized protein</fullName>
    </submittedName>
</protein>
<evidence type="ECO:0000313" key="2">
    <source>
        <dbReference type="Proteomes" id="UP000828390"/>
    </source>
</evidence>
<dbReference type="Proteomes" id="UP000828390">
    <property type="component" value="Unassembled WGS sequence"/>
</dbReference>
<reference evidence="1" key="1">
    <citation type="journal article" date="2019" name="bioRxiv">
        <title>The Genome of the Zebra Mussel, Dreissena polymorpha: A Resource for Invasive Species Research.</title>
        <authorList>
            <person name="McCartney M.A."/>
            <person name="Auch B."/>
            <person name="Kono T."/>
            <person name="Mallez S."/>
            <person name="Zhang Y."/>
            <person name="Obille A."/>
            <person name="Becker A."/>
            <person name="Abrahante J.E."/>
            <person name="Garbe J."/>
            <person name="Badalamenti J.P."/>
            <person name="Herman A."/>
            <person name="Mangelson H."/>
            <person name="Liachko I."/>
            <person name="Sullivan S."/>
            <person name="Sone E.D."/>
            <person name="Koren S."/>
            <person name="Silverstein K.A.T."/>
            <person name="Beckman K.B."/>
            <person name="Gohl D.M."/>
        </authorList>
    </citation>
    <scope>NUCLEOTIDE SEQUENCE</scope>
    <source>
        <strain evidence="1">Duluth1</strain>
        <tissue evidence="1">Whole animal</tissue>
    </source>
</reference>
<proteinExistence type="predicted"/>
<name>A0A9D4EYB7_DREPO</name>
<dbReference type="AlphaFoldDB" id="A0A9D4EYB7"/>
<accession>A0A9D4EYB7</accession>
<dbReference type="InterPro" id="IPR015943">
    <property type="entry name" value="WD40/YVTN_repeat-like_dom_sf"/>
</dbReference>
<dbReference type="EMBL" id="JAIWYP010000008">
    <property type="protein sequence ID" value="KAH3787693.1"/>
    <property type="molecule type" value="Genomic_DNA"/>
</dbReference>
<dbReference type="InterPro" id="IPR036322">
    <property type="entry name" value="WD40_repeat_dom_sf"/>
</dbReference>